<evidence type="ECO:0000313" key="1">
    <source>
        <dbReference type="EMBL" id="MBW48440.1"/>
    </source>
</evidence>
<accession>A0A2M4B622</accession>
<dbReference type="EMBL" id="GGFK01015119">
    <property type="protein sequence ID" value="MBW48440.1"/>
    <property type="molecule type" value="Transcribed_RNA"/>
</dbReference>
<dbReference type="AlphaFoldDB" id="A0A2M4B622"/>
<organism evidence="1">
    <name type="scientific">Anopheles triannulatus</name>
    <dbReference type="NCBI Taxonomy" id="58253"/>
    <lineage>
        <taxon>Eukaryota</taxon>
        <taxon>Metazoa</taxon>
        <taxon>Ecdysozoa</taxon>
        <taxon>Arthropoda</taxon>
        <taxon>Hexapoda</taxon>
        <taxon>Insecta</taxon>
        <taxon>Pterygota</taxon>
        <taxon>Neoptera</taxon>
        <taxon>Endopterygota</taxon>
        <taxon>Diptera</taxon>
        <taxon>Nematocera</taxon>
        <taxon>Culicoidea</taxon>
        <taxon>Culicidae</taxon>
        <taxon>Anophelinae</taxon>
        <taxon>Anopheles</taxon>
    </lineage>
</organism>
<proteinExistence type="predicted"/>
<protein>
    <submittedName>
        <fullName evidence="1">Putative secreted protein</fullName>
    </submittedName>
</protein>
<sequence>MPRPRTSCNSSCSACVCVSLWPPTACQSGHVTLAPRQLRKRTGRAVAHFDAFYCLQRLSPIRSAIVPPLP</sequence>
<name>A0A2M4B622_9DIPT</name>
<reference evidence="1" key="1">
    <citation type="submission" date="2018-01" db="EMBL/GenBank/DDBJ databases">
        <title>An insight into the sialome of Amazonian anophelines.</title>
        <authorList>
            <person name="Ribeiro J.M."/>
            <person name="Scarpassa V."/>
            <person name="Calvo E."/>
        </authorList>
    </citation>
    <scope>NUCLEOTIDE SEQUENCE</scope>
    <source>
        <tissue evidence="1">Salivary glands</tissue>
    </source>
</reference>